<organism evidence="1 2">
    <name type="scientific">Dallia pectoralis</name>
    <name type="common">Alaska blackfish</name>
    <dbReference type="NCBI Taxonomy" id="75939"/>
    <lineage>
        <taxon>Eukaryota</taxon>
        <taxon>Metazoa</taxon>
        <taxon>Chordata</taxon>
        <taxon>Craniata</taxon>
        <taxon>Vertebrata</taxon>
        <taxon>Euteleostomi</taxon>
        <taxon>Actinopterygii</taxon>
        <taxon>Neopterygii</taxon>
        <taxon>Teleostei</taxon>
        <taxon>Protacanthopterygii</taxon>
        <taxon>Esociformes</taxon>
        <taxon>Umbridae</taxon>
        <taxon>Dallia</taxon>
    </lineage>
</organism>
<reference evidence="1" key="1">
    <citation type="submission" date="2021-05" db="EMBL/GenBank/DDBJ databases">
        <authorList>
            <person name="Pan Q."/>
            <person name="Jouanno E."/>
            <person name="Zahm M."/>
            <person name="Klopp C."/>
            <person name="Cabau C."/>
            <person name="Louis A."/>
            <person name="Berthelot C."/>
            <person name="Parey E."/>
            <person name="Roest Crollius H."/>
            <person name="Montfort J."/>
            <person name="Robinson-Rechavi M."/>
            <person name="Bouchez O."/>
            <person name="Lampietro C."/>
            <person name="Lopez Roques C."/>
            <person name="Donnadieu C."/>
            <person name="Postlethwait J."/>
            <person name="Bobe J."/>
            <person name="Dillon D."/>
            <person name="Chandos A."/>
            <person name="von Hippel F."/>
            <person name="Guiguen Y."/>
        </authorList>
    </citation>
    <scope>NUCLEOTIDE SEQUENCE</scope>
    <source>
        <strain evidence="1">YG-Jan2019</strain>
    </source>
</reference>
<comment type="caution">
    <text evidence="1">The sequence shown here is derived from an EMBL/GenBank/DDBJ whole genome shotgun (WGS) entry which is preliminary data.</text>
</comment>
<gene>
    <name evidence="1" type="ORF">DPEC_G00325670</name>
</gene>
<proteinExistence type="predicted"/>
<sequence length="119" mass="12948">MVPDTPVSGLREPVNKGQGTNSMGIGTLVGVLSSHLLHNDFASSVCDDTAVETKLPSDAGDGGEDSGPVHLTLCLFTVCRAFCYEFWEVDLPCPYVTLYGRNYWGRKSHGVDRGGVRRW</sequence>
<evidence type="ECO:0000313" key="1">
    <source>
        <dbReference type="EMBL" id="KAJ7987360.1"/>
    </source>
</evidence>
<protein>
    <submittedName>
        <fullName evidence="1">Uncharacterized protein</fullName>
    </submittedName>
</protein>
<evidence type="ECO:0000313" key="2">
    <source>
        <dbReference type="Proteomes" id="UP001157502"/>
    </source>
</evidence>
<accession>A0ACC2F7Y5</accession>
<dbReference type="Proteomes" id="UP001157502">
    <property type="component" value="Chromosome 32"/>
</dbReference>
<keyword evidence="2" id="KW-1185">Reference proteome</keyword>
<name>A0ACC2F7Y5_DALPE</name>
<dbReference type="EMBL" id="CM055759">
    <property type="protein sequence ID" value="KAJ7987360.1"/>
    <property type="molecule type" value="Genomic_DNA"/>
</dbReference>